<organism evidence="1">
    <name type="scientific">marine sediment metagenome</name>
    <dbReference type="NCBI Taxonomy" id="412755"/>
    <lineage>
        <taxon>unclassified sequences</taxon>
        <taxon>metagenomes</taxon>
        <taxon>ecological metagenomes</taxon>
    </lineage>
</organism>
<dbReference type="AlphaFoldDB" id="A0A0F9BUF9"/>
<gene>
    <name evidence="1" type="ORF">LCGC14_2404010</name>
</gene>
<sequence length="53" mass="5698">MKRMIISVSVEETEVTELSEKIIKLVEEKKGEIGIQVSDTPPKGSGATLVGVL</sequence>
<name>A0A0F9BUF9_9ZZZZ</name>
<proteinExistence type="predicted"/>
<reference evidence="1" key="1">
    <citation type="journal article" date="2015" name="Nature">
        <title>Complex archaea that bridge the gap between prokaryotes and eukaryotes.</title>
        <authorList>
            <person name="Spang A."/>
            <person name="Saw J.H."/>
            <person name="Jorgensen S.L."/>
            <person name="Zaremba-Niedzwiedzka K."/>
            <person name="Martijn J."/>
            <person name="Lind A.E."/>
            <person name="van Eijk R."/>
            <person name="Schleper C."/>
            <person name="Guy L."/>
            <person name="Ettema T.J."/>
        </authorList>
    </citation>
    <scope>NUCLEOTIDE SEQUENCE</scope>
</reference>
<protein>
    <submittedName>
        <fullName evidence="1">Uncharacterized protein</fullName>
    </submittedName>
</protein>
<comment type="caution">
    <text evidence="1">The sequence shown here is derived from an EMBL/GenBank/DDBJ whole genome shotgun (WGS) entry which is preliminary data.</text>
</comment>
<evidence type="ECO:0000313" key="1">
    <source>
        <dbReference type="EMBL" id="KKL25565.1"/>
    </source>
</evidence>
<dbReference type="EMBL" id="LAZR01036167">
    <property type="protein sequence ID" value="KKL25565.1"/>
    <property type="molecule type" value="Genomic_DNA"/>
</dbReference>
<accession>A0A0F9BUF9</accession>